<dbReference type="GO" id="GO:0006281">
    <property type="term" value="P:DNA repair"/>
    <property type="evidence" value="ECO:0007669"/>
    <property type="project" value="InterPro"/>
</dbReference>
<feature type="binding site" evidence="6">
    <location>
        <position position="34"/>
    </location>
    <ligand>
        <name>Mg(2+)</name>
        <dbReference type="ChEBI" id="CHEBI:18420"/>
        <label>1</label>
    </ligand>
</feature>
<accession>A0A7W6JD40</accession>
<comment type="cofactor">
    <cofactor evidence="6">
        <name>Mg(2+)</name>
        <dbReference type="ChEBI" id="CHEBI:18420"/>
    </cofactor>
    <cofactor evidence="6">
        <name>Mn(2+)</name>
        <dbReference type="ChEBI" id="CHEBI:29035"/>
    </cofactor>
    <text evidence="6">Probably binds two magnesium or manganese ions per subunit.</text>
</comment>
<evidence type="ECO:0000313" key="10">
    <source>
        <dbReference type="Proteomes" id="UP000529946"/>
    </source>
</evidence>
<dbReference type="Gene3D" id="3.60.10.10">
    <property type="entry name" value="Endonuclease/exonuclease/phosphatase"/>
    <property type="match status" value="1"/>
</dbReference>
<dbReference type="SUPFAM" id="SSF56219">
    <property type="entry name" value="DNase I-like"/>
    <property type="match status" value="1"/>
</dbReference>
<dbReference type="PANTHER" id="PTHR43250:SF1">
    <property type="entry name" value="EXODEOXYRIBONUCLEASE III"/>
    <property type="match status" value="1"/>
</dbReference>
<keyword evidence="2 6" id="KW-0479">Metal-binding</keyword>
<dbReference type="GO" id="GO:0046872">
    <property type="term" value="F:metal ion binding"/>
    <property type="evidence" value="ECO:0007669"/>
    <property type="project" value="UniProtKB-KW"/>
</dbReference>
<dbReference type="AlphaFoldDB" id="A0A7W6JD40"/>
<feature type="active site" description="Proton donor/acceptor" evidence="5">
    <location>
        <position position="146"/>
    </location>
</feature>
<evidence type="ECO:0000313" key="9">
    <source>
        <dbReference type="EMBL" id="MBB4082914.1"/>
    </source>
</evidence>
<dbReference type="NCBIfam" id="TIGR00195">
    <property type="entry name" value="exoDNase_III"/>
    <property type="match status" value="1"/>
</dbReference>
<dbReference type="Pfam" id="PF03372">
    <property type="entry name" value="Exo_endo_phos"/>
    <property type="match status" value="1"/>
</dbReference>
<comment type="similarity">
    <text evidence="1">Belongs to the DNA repair enzymes AP/ExoA family.</text>
</comment>
<dbReference type="RefSeq" id="WP_183204064.1">
    <property type="nucleotide sequence ID" value="NZ_BAAAER010000001.1"/>
</dbReference>
<dbReference type="PANTHER" id="PTHR43250">
    <property type="entry name" value="EXODEOXYRIBONUCLEASE III"/>
    <property type="match status" value="1"/>
</dbReference>
<keyword evidence="10" id="KW-1185">Reference proteome</keyword>
<dbReference type="Proteomes" id="UP000529946">
    <property type="component" value="Unassembled WGS sequence"/>
</dbReference>
<name>A0A7W6JD40_9CAUL</name>
<feature type="active site" evidence="5">
    <location>
        <position position="105"/>
    </location>
</feature>
<keyword evidence="3 9" id="KW-0378">Hydrolase</keyword>
<gene>
    <name evidence="9" type="ORF">GGR12_001780</name>
</gene>
<organism evidence="9 10">
    <name type="scientific">Brevundimonas lenta</name>
    <dbReference type="NCBI Taxonomy" id="424796"/>
    <lineage>
        <taxon>Bacteria</taxon>
        <taxon>Pseudomonadati</taxon>
        <taxon>Pseudomonadota</taxon>
        <taxon>Alphaproteobacteria</taxon>
        <taxon>Caulobacterales</taxon>
        <taxon>Caulobacteraceae</taxon>
        <taxon>Brevundimonas</taxon>
    </lineage>
</organism>
<protein>
    <submittedName>
        <fullName evidence="9">Exodeoxyribonuclease-3</fullName>
        <ecNumber evidence="9">3.1.11.2</ecNumber>
    </submittedName>
</protein>
<feature type="active site" description="Proton acceptor" evidence="5">
    <location>
        <position position="248"/>
    </location>
</feature>
<feature type="site" description="Interaction with DNA substrate" evidence="7">
    <location>
        <position position="248"/>
    </location>
</feature>
<feature type="binding site" evidence="6">
    <location>
        <position position="7"/>
    </location>
    <ligand>
        <name>Mg(2+)</name>
        <dbReference type="ChEBI" id="CHEBI:18420"/>
        <label>1</label>
    </ligand>
</feature>
<dbReference type="EMBL" id="JACIDM010000002">
    <property type="protein sequence ID" value="MBB4082914.1"/>
    <property type="molecule type" value="Genomic_DNA"/>
</dbReference>
<evidence type="ECO:0000256" key="7">
    <source>
        <dbReference type="PIRSR" id="PIRSR604808-3"/>
    </source>
</evidence>
<dbReference type="EC" id="3.1.11.2" evidence="9"/>
<dbReference type="InterPro" id="IPR037493">
    <property type="entry name" value="ExoIII-like"/>
</dbReference>
<evidence type="ECO:0000256" key="3">
    <source>
        <dbReference type="ARBA" id="ARBA00022801"/>
    </source>
</evidence>
<feature type="binding site" evidence="6">
    <location>
        <position position="247"/>
    </location>
    <ligand>
        <name>Mg(2+)</name>
        <dbReference type="ChEBI" id="CHEBI:18420"/>
        <label>1</label>
    </ligand>
</feature>
<feature type="site" description="Important for catalytic activity" evidence="7">
    <location>
        <position position="218"/>
    </location>
</feature>
<evidence type="ECO:0000256" key="4">
    <source>
        <dbReference type="ARBA" id="ARBA00022842"/>
    </source>
</evidence>
<sequence>MKIATFNINGINTRLAGLLQWLGEARPDVACLQELKATDAQFPADAIRDAGYHAEWIGEHRWNGVAILSRSEAIVTRRGLPGDPRDAQSRYLEAAVDGVLVACLYLPNGNPQPGPKFDYKLAWMERLNAHAAGLLATGAPVVLAGDYNVVPTEADIYNSRSWKKDALLQPESRAAFARLLEQGWTDALRERFPQDPPPWTFWQYFRQAWERDAGLRIDHLLLSPAAAERLTDAGVDKAVRGRERASDHAPAWIILD</sequence>
<feature type="site" description="Transition state stabilizer" evidence="7">
    <location>
        <position position="148"/>
    </location>
</feature>
<feature type="binding site" evidence="6">
    <location>
        <position position="248"/>
    </location>
    <ligand>
        <name>Mg(2+)</name>
        <dbReference type="ChEBI" id="CHEBI:18420"/>
        <label>1</label>
    </ligand>
</feature>
<comment type="caution">
    <text evidence="9">The sequence shown here is derived from an EMBL/GenBank/DDBJ whole genome shotgun (WGS) entry which is preliminary data.</text>
</comment>
<feature type="binding site" evidence="6">
    <location>
        <position position="148"/>
    </location>
    <ligand>
        <name>Mg(2+)</name>
        <dbReference type="ChEBI" id="CHEBI:18420"/>
        <label>1</label>
    </ligand>
</feature>
<feature type="binding site" evidence="6">
    <location>
        <position position="146"/>
    </location>
    <ligand>
        <name>Mg(2+)</name>
        <dbReference type="ChEBI" id="CHEBI:18420"/>
        <label>1</label>
    </ligand>
</feature>
<evidence type="ECO:0000256" key="5">
    <source>
        <dbReference type="PIRSR" id="PIRSR604808-1"/>
    </source>
</evidence>
<evidence type="ECO:0000256" key="1">
    <source>
        <dbReference type="ARBA" id="ARBA00007092"/>
    </source>
</evidence>
<keyword evidence="4 6" id="KW-0460">Magnesium</keyword>
<reference evidence="9 10" key="1">
    <citation type="submission" date="2020-08" db="EMBL/GenBank/DDBJ databases">
        <title>Genomic Encyclopedia of Type Strains, Phase IV (KMG-IV): sequencing the most valuable type-strain genomes for metagenomic binning, comparative biology and taxonomic classification.</title>
        <authorList>
            <person name="Goeker M."/>
        </authorList>
    </citation>
    <scope>NUCLEOTIDE SEQUENCE [LARGE SCALE GENOMIC DNA]</scope>
    <source>
        <strain evidence="9 10">DSM 23960</strain>
    </source>
</reference>
<evidence type="ECO:0000256" key="2">
    <source>
        <dbReference type="ARBA" id="ARBA00022723"/>
    </source>
</evidence>
<evidence type="ECO:0000259" key="8">
    <source>
        <dbReference type="Pfam" id="PF03372"/>
    </source>
</evidence>
<evidence type="ECO:0000256" key="6">
    <source>
        <dbReference type="PIRSR" id="PIRSR604808-2"/>
    </source>
</evidence>
<dbReference type="GO" id="GO:0008311">
    <property type="term" value="F:double-stranded DNA 3'-5' DNA exonuclease activity"/>
    <property type="evidence" value="ECO:0007669"/>
    <property type="project" value="UniProtKB-EC"/>
</dbReference>
<dbReference type="CDD" id="cd09086">
    <property type="entry name" value="ExoIII-like_AP-endo"/>
    <property type="match status" value="1"/>
</dbReference>
<dbReference type="InterPro" id="IPR005135">
    <property type="entry name" value="Endo/exonuclease/phosphatase"/>
</dbReference>
<proteinExistence type="inferred from homology"/>
<keyword evidence="6" id="KW-0464">Manganese</keyword>
<dbReference type="InterPro" id="IPR036691">
    <property type="entry name" value="Endo/exonu/phosph_ase_sf"/>
</dbReference>
<dbReference type="InterPro" id="IPR004808">
    <property type="entry name" value="AP_endonuc_1"/>
</dbReference>
<dbReference type="NCBIfam" id="TIGR00633">
    <property type="entry name" value="xth"/>
    <property type="match status" value="1"/>
</dbReference>
<feature type="domain" description="Endonuclease/exonuclease/phosphatase" evidence="8">
    <location>
        <begin position="4"/>
        <end position="248"/>
    </location>
</feature>
<dbReference type="PROSITE" id="PS51435">
    <property type="entry name" value="AP_NUCLEASE_F1_4"/>
    <property type="match status" value="1"/>
</dbReference>